<reference evidence="7 8" key="1">
    <citation type="submission" date="2014-02" db="EMBL/GenBank/DDBJ databases">
        <title>The small core and large imbalanced accessory genome model reveals a collaborative survival strategy of Sorangium cellulosum strains in nature.</title>
        <authorList>
            <person name="Han K."/>
            <person name="Peng R."/>
            <person name="Blom J."/>
            <person name="Li Y.-Z."/>
        </authorList>
    </citation>
    <scope>NUCLEOTIDE SEQUENCE [LARGE SCALE GENOMIC DNA]</scope>
    <source>
        <strain evidence="7 8">So0157-25</strain>
    </source>
</reference>
<gene>
    <name evidence="7" type="ORF">BE08_23635</name>
</gene>
<evidence type="ECO:0000259" key="6">
    <source>
        <dbReference type="PROSITE" id="PS51379"/>
    </source>
</evidence>
<dbReference type="AlphaFoldDB" id="A0A150PEQ3"/>
<dbReference type="GO" id="GO:0046872">
    <property type="term" value="F:metal ion binding"/>
    <property type="evidence" value="ECO:0007669"/>
    <property type="project" value="UniProtKB-KW"/>
</dbReference>
<keyword evidence="2" id="KW-0479">Metal-binding</keyword>
<dbReference type="GO" id="GO:0051536">
    <property type="term" value="F:iron-sulfur cluster binding"/>
    <property type="evidence" value="ECO:0007669"/>
    <property type="project" value="UniProtKB-KW"/>
</dbReference>
<dbReference type="Gene3D" id="3.30.70.20">
    <property type="match status" value="1"/>
</dbReference>
<evidence type="ECO:0000256" key="4">
    <source>
        <dbReference type="ARBA" id="ARBA00023004"/>
    </source>
</evidence>
<organism evidence="7 8">
    <name type="scientific">Sorangium cellulosum</name>
    <name type="common">Polyangium cellulosum</name>
    <dbReference type="NCBI Taxonomy" id="56"/>
    <lineage>
        <taxon>Bacteria</taxon>
        <taxon>Pseudomonadati</taxon>
        <taxon>Myxococcota</taxon>
        <taxon>Polyangia</taxon>
        <taxon>Polyangiales</taxon>
        <taxon>Polyangiaceae</taxon>
        <taxon>Sorangium</taxon>
    </lineage>
</organism>
<dbReference type="PANTHER" id="PTHR36923">
    <property type="entry name" value="FERREDOXIN"/>
    <property type="match status" value="1"/>
</dbReference>
<keyword evidence="3" id="KW-0249">Electron transport</keyword>
<comment type="caution">
    <text evidence="7">The sequence shown here is derived from an EMBL/GenBank/DDBJ whole genome shotgun (WGS) entry which is preliminary data.</text>
</comment>
<evidence type="ECO:0000256" key="5">
    <source>
        <dbReference type="ARBA" id="ARBA00023014"/>
    </source>
</evidence>
<proteinExistence type="predicted"/>
<dbReference type="Proteomes" id="UP000075420">
    <property type="component" value="Unassembled WGS sequence"/>
</dbReference>
<evidence type="ECO:0000256" key="3">
    <source>
        <dbReference type="ARBA" id="ARBA00022982"/>
    </source>
</evidence>
<dbReference type="InterPro" id="IPR051269">
    <property type="entry name" value="Fe-S_cluster_ET"/>
</dbReference>
<dbReference type="EMBL" id="JELY01001940">
    <property type="protein sequence ID" value="KYF54120.1"/>
    <property type="molecule type" value="Genomic_DNA"/>
</dbReference>
<dbReference type="PROSITE" id="PS51379">
    <property type="entry name" value="4FE4S_FER_2"/>
    <property type="match status" value="1"/>
</dbReference>
<dbReference type="PANTHER" id="PTHR36923:SF3">
    <property type="entry name" value="FERREDOXIN"/>
    <property type="match status" value="1"/>
</dbReference>
<accession>A0A150PEQ3</accession>
<protein>
    <submittedName>
        <fullName evidence="7">Ferredoxin</fullName>
    </submittedName>
</protein>
<dbReference type="SUPFAM" id="SSF54862">
    <property type="entry name" value="4Fe-4S ferredoxins"/>
    <property type="match status" value="1"/>
</dbReference>
<evidence type="ECO:0000256" key="2">
    <source>
        <dbReference type="ARBA" id="ARBA00022723"/>
    </source>
</evidence>
<evidence type="ECO:0000313" key="7">
    <source>
        <dbReference type="EMBL" id="KYF54120.1"/>
    </source>
</evidence>
<dbReference type="Pfam" id="PF13459">
    <property type="entry name" value="Fer4_15"/>
    <property type="match status" value="1"/>
</dbReference>
<dbReference type="InterPro" id="IPR017896">
    <property type="entry name" value="4Fe4S_Fe-S-bd"/>
</dbReference>
<keyword evidence="4" id="KW-0408">Iron</keyword>
<evidence type="ECO:0000313" key="8">
    <source>
        <dbReference type="Proteomes" id="UP000075420"/>
    </source>
</evidence>
<sequence>MKIVVDEERCEANGVCVRAAPEAFRVDDDDRLHLLVTEVPSELRAKVERAVRDCPRGALSLVER</sequence>
<name>A0A150PEQ3_SORCE</name>
<feature type="domain" description="4Fe-4S ferredoxin-type" evidence="6">
    <location>
        <begin position="1"/>
        <end position="29"/>
    </location>
</feature>
<keyword evidence="1" id="KW-0813">Transport</keyword>
<keyword evidence="5" id="KW-0411">Iron-sulfur</keyword>
<evidence type="ECO:0000256" key="1">
    <source>
        <dbReference type="ARBA" id="ARBA00022448"/>
    </source>
</evidence>